<reference evidence="2" key="1">
    <citation type="submission" date="2020-05" db="UniProtKB">
        <authorList>
            <consortium name="EnsemblMetazoa"/>
        </authorList>
    </citation>
    <scope>IDENTIFICATION</scope>
    <source>
        <strain evidence="2">SANGQUA</strain>
    </source>
</reference>
<dbReference type="Proteomes" id="UP000076407">
    <property type="component" value="Unassembled WGS sequence"/>
</dbReference>
<sequence length="248" mass="27597">KHTCRSENLLARAASVFFRNYSRKRGLPLFLPKKQTNVPHHQYGGSQARSRRVPAAAGKSEEKLQARDAQNALPSNARPDGQAVRPQPGTGGKQLAQGYAGHLLPQAVPNPADSRLRDMHGTRDILHDRVHVLHTRIDTEGEKVCPPLHAGQCVFHHELFLPERLRCHVPADVLPRASRHVDQLHVLPHGHAVLRDGCTKHRADGAVCRGTDHHAAVDDSGRSPRRHERGQVFRQHVPKFRVQHAASL</sequence>
<feature type="compositionally biased region" description="Polar residues" evidence="1">
    <location>
        <begin position="34"/>
        <end position="48"/>
    </location>
</feature>
<evidence type="ECO:0000313" key="3">
    <source>
        <dbReference type="Proteomes" id="UP000076407"/>
    </source>
</evidence>
<dbReference type="AlphaFoldDB" id="A0A182X7P1"/>
<dbReference type="EnsemblMetazoa" id="AQUA005827-RA">
    <property type="protein sequence ID" value="AQUA005827-PA"/>
    <property type="gene ID" value="AQUA005827"/>
</dbReference>
<feature type="region of interest" description="Disordered" evidence="1">
    <location>
        <begin position="32"/>
        <end position="96"/>
    </location>
</feature>
<evidence type="ECO:0000256" key="1">
    <source>
        <dbReference type="SAM" id="MobiDB-lite"/>
    </source>
</evidence>
<evidence type="ECO:0000313" key="2">
    <source>
        <dbReference type="EnsemblMetazoa" id="AQUA005827-PA"/>
    </source>
</evidence>
<organism evidence="2 3">
    <name type="scientific">Anopheles quadriannulatus</name>
    <name type="common">Mosquito</name>
    <dbReference type="NCBI Taxonomy" id="34691"/>
    <lineage>
        <taxon>Eukaryota</taxon>
        <taxon>Metazoa</taxon>
        <taxon>Ecdysozoa</taxon>
        <taxon>Arthropoda</taxon>
        <taxon>Hexapoda</taxon>
        <taxon>Insecta</taxon>
        <taxon>Pterygota</taxon>
        <taxon>Neoptera</taxon>
        <taxon>Endopterygota</taxon>
        <taxon>Diptera</taxon>
        <taxon>Nematocera</taxon>
        <taxon>Culicoidea</taxon>
        <taxon>Culicidae</taxon>
        <taxon>Anophelinae</taxon>
        <taxon>Anopheles</taxon>
    </lineage>
</organism>
<dbReference type="VEuPathDB" id="VectorBase:AQUA005827"/>
<name>A0A182X7P1_ANOQN</name>
<proteinExistence type="predicted"/>
<protein>
    <submittedName>
        <fullName evidence="2">Uncharacterized protein</fullName>
    </submittedName>
</protein>
<accession>A0A182X7P1</accession>
<keyword evidence="3" id="KW-1185">Reference proteome</keyword>